<keyword evidence="2" id="KW-1185">Reference proteome</keyword>
<dbReference type="AlphaFoldDB" id="A0A8X6SUL2"/>
<protein>
    <submittedName>
        <fullName evidence="1">Uncharacterized protein</fullName>
    </submittedName>
</protein>
<evidence type="ECO:0000313" key="1">
    <source>
        <dbReference type="EMBL" id="GFY17685.1"/>
    </source>
</evidence>
<organism evidence="1 2">
    <name type="scientific">Trichonephila clavipes</name>
    <name type="common">Golden silk orbweaver</name>
    <name type="synonym">Nephila clavipes</name>
    <dbReference type="NCBI Taxonomy" id="2585209"/>
    <lineage>
        <taxon>Eukaryota</taxon>
        <taxon>Metazoa</taxon>
        <taxon>Ecdysozoa</taxon>
        <taxon>Arthropoda</taxon>
        <taxon>Chelicerata</taxon>
        <taxon>Arachnida</taxon>
        <taxon>Araneae</taxon>
        <taxon>Araneomorphae</taxon>
        <taxon>Entelegynae</taxon>
        <taxon>Araneoidea</taxon>
        <taxon>Nephilidae</taxon>
        <taxon>Trichonephila</taxon>
    </lineage>
</organism>
<accession>A0A8X6SUL2</accession>
<name>A0A8X6SUL2_TRICX</name>
<proteinExistence type="predicted"/>
<sequence length="87" mass="10230">MQGDCNHVLLCTKSCWVLFLVDIFQSYAAYCVRFVENRACYMTFQNANAVLRNVLRQVWLHIALLLPRRVYEPFFVWFAGSQKPVLP</sequence>
<evidence type="ECO:0000313" key="2">
    <source>
        <dbReference type="Proteomes" id="UP000887159"/>
    </source>
</evidence>
<dbReference type="EMBL" id="BMAU01021346">
    <property type="protein sequence ID" value="GFY17685.1"/>
    <property type="molecule type" value="Genomic_DNA"/>
</dbReference>
<comment type="caution">
    <text evidence="1">The sequence shown here is derived from an EMBL/GenBank/DDBJ whole genome shotgun (WGS) entry which is preliminary data.</text>
</comment>
<gene>
    <name evidence="1" type="ORF">TNCV_1074201</name>
</gene>
<reference evidence="1" key="1">
    <citation type="submission" date="2020-08" db="EMBL/GenBank/DDBJ databases">
        <title>Multicomponent nature underlies the extraordinary mechanical properties of spider dragline silk.</title>
        <authorList>
            <person name="Kono N."/>
            <person name="Nakamura H."/>
            <person name="Mori M."/>
            <person name="Yoshida Y."/>
            <person name="Ohtoshi R."/>
            <person name="Malay A.D."/>
            <person name="Moran D.A.P."/>
            <person name="Tomita M."/>
            <person name="Numata K."/>
            <person name="Arakawa K."/>
        </authorList>
    </citation>
    <scope>NUCLEOTIDE SEQUENCE</scope>
</reference>
<dbReference type="Proteomes" id="UP000887159">
    <property type="component" value="Unassembled WGS sequence"/>
</dbReference>